<keyword evidence="2" id="KW-0732">Signal</keyword>
<evidence type="ECO:0000313" key="3">
    <source>
        <dbReference type="EMBL" id="HBU52567.1"/>
    </source>
</evidence>
<proteinExistence type="predicted"/>
<accession>A0A349TVK9</accession>
<dbReference type="AlphaFoldDB" id="A0A349TVK9"/>
<organism evidence="3 4">
    <name type="scientific">Alteromonas australica</name>
    <dbReference type="NCBI Taxonomy" id="589873"/>
    <lineage>
        <taxon>Bacteria</taxon>
        <taxon>Pseudomonadati</taxon>
        <taxon>Pseudomonadota</taxon>
        <taxon>Gammaproteobacteria</taxon>
        <taxon>Alteromonadales</taxon>
        <taxon>Alteromonadaceae</taxon>
        <taxon>Alteromonas/Salinimonas group</taxon>
        <taxon>Alteromonas</taxon>
    </lineage>
</organism>
<feature type="chain" id="PRO_5030064034" description="Type IV pilus biogenesis protein PilP" evidence="2">
    <location>
        <begin position="33"/>
        <end position="202"/>
    </location>
</feature>
<gene>
    <name evidence="3" type="ORF">DEB45_15050</name>
</gene>
<feature type="region of interest" description="Disordered" evidence="1">
    <location>
        <begin position="81"/>
        <end position="111"/>
    </location>
</feature>
<evidence type="ECO:0008006" key="5">
    <source>
        <dbReference type="Google" id="ProtNLM"/>
    </source>
</evidence>
<comment type="caution">
    <text evidence="3">The sequence shown here is derived from an EMBL/GenBank/DDBJ whole genome shotgun (WGS) entry which is preliminary data.</text>
</comment>
<sequence>MNNKKEKGEHMKATATTLLLAIVSSLAFSVQAETVTQALEKCRGVDNSLQRLVCYDRVAKNVNQYAGGQESISAVPRPQLAPANAPEATMPPPPAKPSVSSTPSAKPTVDNNATEDIAFGMEQKRVREQKEASMVATVAALSSTVRGSLIVTFDNGTVWQQSDDTDLNLKEGQKVVVERGMFGAFYAKVEGIKRKMKVKRIK</sequence>
<feature type="signal peptide" evidence="2">
    <location>
        <begin position="1"/>
        <end position="32"/>
    </location>
</feature>
<reference evidence="3 4" key="1">
    <citation type="journal article" date="2018" name="Nat. Biotechnol.">
        <title>A standardized bacterial taxonomy based on genome phylogeny substantially revises the tree of life.</title>
        <authorList>
            <person name="Parks D.H."/>
            <person name="Chuvochina M."/>
            <person name="Waite D.W."/>
            <person name="Rinke C."/>
            <person name="Skarshewski A."/>
            <person name="Chaumeil P.A."/>
            <person name="Hugenholtz P."/>
        </authorList>
    </citation>
    <scope>NUCLEOTIDE SEQUENCE [LARGE SCALE GENOMIC DNA]</scope>
    <source>
        <strain evidence="3">UBA11621</strain>
    </source>
</reference>
<protein>
    <recommendedName>
        <fullName evidence="5">Type IV pilus biogenesis protein PilP</fullName>
    </recommendedName>
</protein>
<name>A0A349TVK9_9ALTE</name>
<feature type="compositionally biased region" description="Low complexity" evidence="1">
    <location>
        <begin position="97"/>
        <end position="108"/>
    </location>
</feature>
<dbReference type="EMBL" id="DONK01000233">
    <property type="protein sequence ID" value="HBU52567.1"/>
    <property type="molecule type" value="Genomic_DNA"/>
</dbReference>
<evidence type="ECO:0000313" key="4">
    <source>
        <dbReference type="Proteomes" id="UP000264779"/>
    </source>
</evidence>
<evidence type="ECO:0000256" key="2">
    <source>
        <dbReference type="SAM" id="SignalP"/>
    </source>
</evidence>
<evidence type="ECO:0000256" key="1">
    <source>
        <dbReference type="SAM" id="MobiDB-lite"/>
    </source>
</evidence>
<dbReference type="Proteomes" id="UP000264779">
    <property type="component" value="Unassembled WGS sequence"/>
</dbReference>